<dbReference type="STRING" id="76193.A0A0N1IP14"/>
<dbReference type="SUPFAM" id="SSF48371">
    <property type="entry name" value="ARM repeat"/>
    <property type="match status" value="1"/>
</dbReference>
<dbReference type="GO" id="GO:0005576">
    <property type="term" value="C:extracellular region"/>
    <property type="evidence" value="ECO:0007669"/>
    <property type="project" value="InterPro"/>
</dbReference>
<gene>
    <name evidence="2" type="ORF">RR48_01152</name>
</gene>
<feature type="region of interest" description="Disordered" evidence="1">
    <location>
        <begin position="22"/>
        <end position="45"/>
    </location>
</feature>
<dbReference type="GO" id="GO:0005198">
    <property type="term" value="F:structural molecule activity"/>
    <property type="evidence" value="ECO:0007669"/>
    <property type="project" value="InterPro"/>
</dbReference>
<dbReference type="InterPro" id="IPR016024">
    <property type="entry name" value="ARM-type_fold"/>
</dbReference>
<accession>A0A0N1IP14</accession>
<proteinExistence type="predicted"/>
<evidence type="ECO:0000313" key="2">
    <source>
        <dbReference type="EMBL" id="KPJ11963.1"/>
    </source>
</evidence>
<reference evidence="2 3" key="1">
    <citation type="journal article" date="2015" name="Nat. Commun.">
        <title>Outbred genome sequencing and CRISPR/Cas9 gene editing in butterflies.</title>
        <authorList>
            <person name="Li X."/>
            <person name="Fan D."/>
            <person name="Zhang W."/>
            <person name="Liu G."/>
            <person name="Zhang L."/>
            <person name="Zhao L."/>
            <person name="Fang X."/>
            <person name="Chen L."/>
            <person name="Dong Y."/>
            <person name="Chen Y."/>
            <person name="Ding Y."/>
            <person name="Zhao R."/>
            <person name="Feng M."/>
            <person name="Zhu Y."/>
            <person name="Feng Y."/>
            <person name="Jiang X."/>
            <person name="Zhu D."/>
            <person name="Xiang H."/>
            <person name="Feng X."/>
            <person name="Li S."/>
            <person name="Wang J."/>
            <person name="Zhang G."/>
            <person name="Kronforst M.R."/>
            <person name="Wang W."/>
        </authorList>
    </citation>
    <scope>NUCLEOTIDE SEQUENCE [LARGE SCALE GENOMIC DNA]</scope>
    <source>
        <strain evidence="2">Ya'a_city_454_Pm</strain>
        <tissue evidence="2">Whole body</tissue>
    </source>
</reference>
<name>A0A0N1IP14_PAPMA</name>
<sequence length="474" mass="53111">MCDDRRRDDDSEASSVCSERSLDSYRRHDSSSWSCQGWESSPPPPPPPDEIIALCACTHWTERKNGLTHLANYLNSGRLLTEDQLRRLTELLNKMFVDAHTKMFTLLLDAVCELLLVHCAQLKDWLYQLMFRLLMKLGTDILGSMQTKIMKTLDVIHEYFPAELQLHNIFRFLADGATTPTAKTKVAALRFLTDLAHEYCTPSSLALALNGGASGAAGRALCKVAALASDPRAPEQIFLRLDRAVTATACSGRELVVVEMLKIFIFLLLIGLGACQVVRPCALSDLACIGRNLAANSRCNPNVPGRIPARYSVQSLPFYAPYFNATYIDYNLVVSNHNRCRVSEFFINLSSKTAVLSLDCPDLDFASNRLTIQHASLQEDREFSYTIQGTYPLIRLTTNLHASNGLNLCSSFTFADVVALPKFRLNPNNKKTANYLSRDLTLLNIFERECFFWRASLLARYFINSLICNFGCNS</sequence>
<dbReference type="InParanoid" id="A0A0N1IP14"/>
<dbReference type="EMBL" id="KQ460854">
    <property type="protein sequence ID" value="KPJ11963.1"/>
    <property type="molecule type" value="Genomic_DNA"/>
</dbReference>
<evidence type="ECO:0000313" key="3">
    <source>
        <dbReference type="Proteomes" id="UP000053240"/>
    </source>
</evidence>
<dbReference type="AlphaFoldDB" id="A0A0N1IP14"/>
<evidence type="ECO:0000256" key="1">
    <source>
        <dbReference type="SAM" id="MobiDB-lite"/>
    </source>
</evidence>
<protein>
    <submittedName>
        <fullName evidence="2">Fibrohexamerin</fullName>
    </submittedName>
</protein>
<dbReference type="InterPro" id="IPR011989">
    <property type="entry name" value="ARM-like"/>
</dbReference>
<dbReference type="Pfam" id="PF07294">
    <property type="entry name" value="Fibroin_P25"/>
    <property type="match status" value="1"/>
</dbReference>
<organism evidence="2 3">
    <name type="scientific">Papilio machaon</name>
    <name type="common">Old World swallowtail butterfly</name>
    <dbReference type="NCBI Taxonomy" id="76193"/>
    <lineage>
        <taxon>Eukaryota</taxon>
        <taxon>Metazoa</taxon>
        <taxon>Ecdysozoa</taxon>
        <taxon>Arthropoda</taxon>
        <taxon>Hexapoda</taxon>
        <taxon>Insecta</taxon>
        <taxon>Pterygota</taxon>
        <taxon>Neoptera</taxon>
        <taxon>Endopterygota</taxon>
        <taxon>Lepidoptera</taxon>
        <taxon>Glossata</taxon>
        <taxon>Ditrysia</taxon>
        <taxon>Papilionoidea</taxon>
        <taxon>Papilionidae</taxon>
        <taxon>Papilioninae</taxon>
        <taxon>Papilio</taxon>
    </lineage>
</organism>
<keyword evidence="3" id="KW-1185">Reference proteome</keyword>
<dbReference type="Proteomes" id="UP000053240">
    <property type="component" value="Unassembled WGS sequence"/>
</dbReference>
<dbReference type="Gene3D" id="1.25.10.10">
    <property type="entry name" value="Leucine-rich Repeat Variant"/>
    <property type="match status" value="1"/>
</dbReference>
<feature type="compositionally biased region" description="Low complexity" evidence="1">
    <location>
        <begin position="31"/>
        <end position="40"/>
    </location>
</feature>
<dbReference type="InterPro" id="IPR009911">
    <property type="entry name" value="Fibroin_P25"/>
</dbReference>